<dbReference type="PROSITE" id="PS51257">
    <property type="entry name" value="PROKAR_LIPOPROTEIN"/>
    <property type="match status" value="1"/>
</dbReference>
<dbReference type="AlphaFoldDB" id="A0AAU9AHD7"/>
<dbReference type="InterPro" id="IPR013783">
    <property type="entry name" value="Ig-like_fold"/>
</dbReference>
<dbReference type="SUPFAM" id="SSF117074">
    <property type="entry name" value="Hypothetical protein PA1324"/>
    <property type="match status" value="1"/>
</dbReference>
<feature type="signal peptide" evidence="2">
    <location>
        <begin position="1"/>
        <end position="30"/>
    </location>
</feature>
<keyword evidence="2" id="KW-0732">Signal</keyword>
<accession>A0AAU9AHD7</accession>
<dbReference type="Gene3D" id="2.60.40.10">
    <property type="entry name" value="Immunoglobulins"/>
    <property type="match status" value="1"/>
</dbReference>
<dbReference type="Proteomes" id="UP000218824">
    <property type="component" value="Chromosome"/>
</dbReference>
<gene>
    <name evidence="3" type="ORF">LEN_0057</name>
</gene>
<sequence>MTALARPPLRHRLAAALALILAACAGTAAAQDAPAPDGDYRDRIIAPQALAPLPPDPEDDRDDTGLPRSLRIGLDYARNERGDERYDERGLSLGGYWETANWGSVSLDATALRRGGDRRDGAREWSGAATLWQRGVYVDGGWRGDNGLGVLATPAPELQRNQYRFFLPTVAMAGASSQWSRDADGRTVYAAFGRAGVFDGTRTVGFELGDGEVAALGAQWRPAPNWTASAALLSNDGRIAADSRGVALTPGATQAGHWAARWSSGADSVQFNLLNSHSRDGNASGGWIDASARRGRFRHDAGVFSLDPGMAWGALPVNQDARGGYYRLGYQYGRWLWNAGLDEIRSISGRGFDGRYATAFARYQASTRLGYGASASLRHADGGGDAYSVQGFADYRSDWGQTRLQLDRADAGGGERSWQASVDQALPLPEGQHLSLSLAYAELGQRGLEATRSASVSLYGGLRLGQRWNLDGNARWTRGDGPSATRGSDINLGLSGALARGWTLSAALYQSRGSQRSPFLLDPLALDSPFQRLPRERSALLTLRYDWQAGRPQAVLGAAPNAASGDIAGTLYLDENGDGVRAASERPAANVTVVLDGRWIARTDSNGAFAFARVGVGEHRLQTVADNLPLPWSLSDAPTTLRVSVRETTRIEIGATRPR</sequence>
<dbReference type="KEGG" id="lem:LEN_0057"/>
<evidence type="ECO:0000256" key="2">
    <source>
        <dbReference type="SAM" id="SignalP"/>
    </source>
</evidence>
<evidence type="ECO:0000313" key="4">
    <source>
        <dbReference type="Proteomes" id="UP000218824"/>
    </source>
</evidence>
<feature type="region of interest" description="Disordered" evidence="1">
    <location>
        <begin position="48"/>
        <end position="68"/>
    </location>
</feature>
<protein>
    <recommendedName>
        <fullName evidence="5">SD-repeat containing protein B domain-containing protein</fullName>
    </recommendedName>
</protein>
<dbReference type="RefSeq" id="WP_096376194.1">
    <property type="nucleotide sequence ID" value="NZ_AP014940.1"/>
</dbReference>
<evidence type="ECO:0000256" key="1">
    <source>
        <dbReference type="SAM" id="MobiDB-lite"/>
    </source>
</evidence>
<proteinExistence type="predicted"/>
<reference evidence="3 4" key="1">
    <citation type="journal article" date="2017" name="DNA Res.">
        <title>Complete genome sequence and expression profile of the commercial lytic enzyme producer Lysobacter enzymogenes M497-1.</title>
        <authorList>
            <person name="Takami H."/>
            <person name="Toyoda A."/>
            <person name="Uchiyama I."/>
            <person name="Itoh T."/>
            <person name="Takaki Y."/>
            <person name="Arai W."/>
            <person name="Nishi S."/>
            <person name="Kawai M."/>
            <person name="Shinya K."/>
            <person name="Ikeda H."/>
        </authorList>
    </citation>
    <scope>NUCLEOTIDE SEQUENCE [LARGE SCALE GENOMIC DNA]</scope>
    <source>
        <strain evidence="3 4">M497-1</strain>
    </source>
</reference>
<dbReference type="EMBL" id="AP014940">
    <property type="protein sequence ID" value="BAV95544.1"/>
    <property type="molecule type" value="Genomic_DNA"/>
</dbReference>
<organism evidence="3 4">
    <name type="scientific">Lysobacter enzymogenes</name>
    <dbReference type="NCBI Taxonomy" id="69"/>
    <lineage>
        <taxon>Bacteria</taxon>
        <taxon>Pseudomonadati</taxon>
        <taxon>Pseudomonadota</taxon>
        <taxon>Gammaproteobacteria</taxon>
        <taxon>Lysobacterales</taxon>
        <taxon>Lysobacteraceae</taxon>
        <taxon>Lysobacter</taxon>
    </lineage>
</organism>
<evidence type="ECO:0000313" key="3">
    <source>
        <dbReference type="EMBL" id="BAV95544.1"/>
    </source>
</evidence>
<dbReference type="GeneID" id="83062001"/>
<name>A0AAU9AHD7_LYSEN</name>
<evidence type="ECO:0008006" key="5">
    <source>
        <dbReference type="Google" id="ProtNLM"/>
    </source>
</evidence>
<feature type="chain" id="PRO_5043426126" description="SD-repeat containing protein B domain-containing protein" evidence="2">
    <location>
        <begin position="31"/>
        <end position="659"/>
    </location>
</feature>